<evidence type="ECO:0000313" key="4">
    <source>
        <dbReference type="Ensembl" id="ENSDLAP00005046471.1"/>
    </source>
</evidence>
<sequence length="265" mass="29084">MMAAVVKTHVRISGDDAKPQFEDGDDLSDSDVGSNEEASDGGEDDGDGSRGSSGEEAENEEGGEDEDGDDGNANAGWAEAMAKILGKKTPENQSSILVKNKELDKKKEKERQEQLERKKQVDKKRAWEMMCREKPDLVKDRESERALQRIATRGVVQLFNAVRKHQKTIDDKVKEVGGSERKKAKLLSSVSKKDFIDVLRRTEGGGGVSVKMEKDVAGAAAEKPAWSVLRDDFMMGATMKDWDKDSDGEEPNTHSGGKAEESHSD</sequence>
<dbReference type="InterPro" id="IPR012459">
    <property type="entry name" value="Rrp15"/>
</dbReference>
<dbReference type="GO" id="GO:0000460">
    <property type="term" value="P:maturation of 5.8S rRNA"/>
    <property type="evidence" value="ECO:0007669"/>
    <property type="project" value="TreeGrafter"/>
</dbReference>
<protein>
    <recommendedName>
        <fullName evidence="2">RRP15-like protein</fullName>
    </recommendedName>
</protein>
<feature type="region of interest" description="Disordered" evidence="3">
    <location>
        <begin position="239"/>
        <end position="265"/>
    </location>
</feature>
<name>A0A8C4HU97_DICLA</name>
<feature type="compositionally biased region" description="Basic and acidic residues" evidence="3">
    <location>
        <begin position="99"/>
        <end position="121"/>
    </location>
</feature>
<keyword evidence="5" id="KW-1185">Reference proteome</keyword>
<dbReference type="GO" id="GO:0030687">
    <property type="term" value="C:preribosome, large subunit precursor"/>
    <property type="evidence" value="ECO:0007669"/>
    <property type="project" value="TreeGrafter"/>
</dbReference>
<dbReference type="PANTHER" id="PTHR13245">
    <property type="entry name" value="RRP15-LIKE PROTEIN"/>
    <property type="match status" value="1"/>
</dbReference>
<feature type="compositionally biased region" description="Basic and acidic residues" evidence="3">
    <location>
        <begin position="12"/>
        <end position="21"/>
    </location>
</feature>
<feature type="compositionally biased region" description="Acidic residues" evidence="3">
    <location>
        <begin position="55"/>
        <end position="70"/>
    </location>
</feature>
<evidence type="ECO:0000256" key="3">
    <source>
        <dbReference type="SAM" id="MobiDB-lite"/>
    </source>
</evidence>
<dbReference type="PANTHER" id="PTHR13245:SF14">
    <property type="entry name" value="RRP15-LIKE PROTEIN"/>
    <property type="match status" value="1"/>
</dbReference>
<dbReference type="GO" id="GO:0000470">
    <property type="term" value="P:maturation of LSU-rRNA"/>
    <property type="evidence" value="ECO:0007669"/>
    <property type="project" value="TreeGrafter"/>
</dbReference>
<gene>
    <name evidence="4" type="primary">LOC127367471</name>
</gene>
<dbReference type="OMA" id="FVKQRFY"/>
<dbReference type="Pfam" id="PF07890">
    <property type="entry name" value="Rrp15p"/>
    <property type="match status" value="1"/>
</dbReference>
<dbReference type="Proteomes" id="UP000694389">
    <property type="component" value="Unassembled WGS sequence"/>
</dbReference>
<feature type="region of interest" description="Disordered" evidence="3">
    <location>
        <begin position="1"/>
        <end position="121"/>
    </location>
</feature>
<evidence type="ECO:0000313" key="5">
    <source>
        <dbReference type="Proteomes" id="UP000694389"/>
    </source>
</evidence>
<dbReference type="AlphaFoldDB" id="A0A8C4HU97"/>
<evidence type="ECO:0000256" key="2">
    <source>
        <dbReference type="ARBA" id="ARBA00017475"/>
    </source>
</evidence>
<comment type="similarity">
    <text evidence="1">Belongs to the RRP15 family.</text>
</comment>
<accession>A0A8C4HU97</accession>
<reference evidence="4" key="2">
    <citation type="submission" date="2025-09" db="UniProtKB">
        <authorList>
            <consortium name="Ensembl"/>
        </authorList>
    </citation>
    <scope>IDENTIFICATION</scope>
</reference>
<dbReference type="GeneID" id="127367471"/>
<dbReference type="RefSeq" id="XP_051263318.1">
    <property type="nucleotide sequence ID" value="XM_051407358.1"/>
</dbReference>
<dbReference type="Ensembl" id="ENSDLAT00005049578.2">
    <property type="protein sequence ID" value="ENSDLAP00005046471.1"/>
    <property type="gene ID" value="ENSDLAG00005020551.2"/>
</dbReference>
<proteinExistence type="inferred from homology"/>
<dbReference type="GeneTree" id="ENSGT00390000001960"/>
<evidence type="ECO:0000256" key="1">
    <source>
        <dbReference type="ARBA" id="ARBA00007462"/>
    </source>
</evidence>
<feature type="compositionally biased region" description="Acidic residues" evidence="3">
    <location>
        <begin position="37"/>
        <end position="46"/>
    </location>
</feature>
<dbReference type="OrthoDB" id="20949at2759"/>
<organism evidence="4 5">
    <name type="scientific">Dicentrarchus labrax</name>
    <name type="common">European seabass</name>
    <name type="synonym">Morone labrax</name>
    <dbReference type="NCBI Taxonomy" id="13489"/>
    <lineage>
        <taxon>Eukaryota</taxon>
        <taxon>Metazoa</taxon>
        <taxon>Chordata</taxon>
        <taxon>Craniata</taxon>
        <taxon>Vertebrata</taxon>
        <taxon>Euteleostomi</taxon>
        <taxon>Actinopterygii</taxon>
        <taxon>Neopterygii</taxon>
        <taxon>Teleostei</taxon>
        <taxon>Neoteleostei</taxon>
        <taxon>Acanthomorphata</taxon>
        <taxon>Eupercaria</taxon>
        <taxon>Moronidae</taxon>
        <taxon>Dicentrarchus</taxon>
    </lineage>
</organism>
<reference evidence="4" key="1">
    <citation type="submission" date="2025-08" db="UniProtKB">
        <authorList>
            <consortium name="Ensembl"/>
        </authorList>
    </citation>
    <scope>IDENTIFICATION</scope>
</reference>